<organism evidence="2 3">
    <name type="scientific">Teretinema zuelzerae</name>
    <dbReference type="NCBI Taxonomy" id="156"/>
    <lineage>
        <taxon>Bacteria</taxon>
        <taxon>Pseudomonadati</taxon>
        <taxon>Spirochaetota</taxon>
        <taxon>Spirochaetia</taxon>
        <taxon>Spirochaetales</taxon>
        <taxon>Treponemataceae</taxon>
        <taxon>Teretinema</taxon>
    </lineage>
</organism>
<gene>
    <name evidence="2" type="ORF">K7J14_00125</name>
</gene>
<dbReference type="Proteomes" id="UP001198163">
    <property type="component" value="Unassembled WGS sequence"/>
</dbReference>
<keyword evidence="3" id="KW-1185">Reference proteome</keyword>
<evidence type="ECO:0000313" key="3">
    <source>
        <dbReference type="Proteomes" id="UP001198163"/>
    </source>
</evidence>
<keyword evidence="1" id="KW-1133">Transmembrane helix</keyword>
<accession>A0AAE3EF75</accession>
<keyword evidence="1" id="KW-0812">Transmembrane</keyword>
<comment type="caution">
    <text evidence="2">The sequence shown here is derived from an EMBL/GenBank/DDBJ whole genome shotgun (WGS) entry which is preliminary data.</text>
</comment>
<dbReference type="AlphaFoldDB" id="A0AAE3EF75"/>
<reference evidence="2" key="1">
    <citation type="submission" date="2021-08" db="EMBL/GenBank/DDBJ databases">
        <title>Comparative analyses of Brucepasteria parasyntrophica and Teretinema zuelzerae.</title>
        <authorList>
            <person name="Song Y."/>
            <person name="Brune A."/>
        </authorList>
    </citation>
    <scope>NUCLEOTIDE SEQUENCE</scope>
    <source>
        <strain evidence="2">DSM 1903</strain>
    </source>
</reference>
<sequence>MRAIGKGRSQSLKGRAVPPPPFLYSGPATLIPGYERRMDYDFLDWARFWAFAFLYARAAVEDARTMRMHTRPLEAAAVLFSAEGFAHSAGCAGAGLWFLAARTMADAAAGGRKTAGNGDLAACMLLGAWGGFEFAAKAITAGTVLCTGALVDAEFRKGKRRMPFVPALAAGALWTIASGLASGFLSG</sequence>
<name>A0AAE3EF75_9SPIR</name>
<keyword evidence="1" id="KW-0472">Membrane</keyword>
<dbReference type="RefSeq" id="WP_230752007.1">
    <property type="nucleotide sequence ID" value="NZ_JAINWA010000001.1"/>
</dbReference>
<evidence type="ECO:0000313" key="2">
    <source>
        <dbReference type="EMBL" id="MCD1653116.1"/>
    </source>
</evidence>
<evidence type="ECO:0000256" key="1">
    <source>
        <dbReference type="SAM" id="Phobius"/>
    </source>
</evidence>
<protein>
    <submittedName>
        <fullName evidence="2">Uncharacterized protein</fullName>
    </submittedName>
</protein>
<proteinExistence type="predicted"/>
<feature type="transmembrane region" description="Helical" evidence="1">
    <location>
        <begin position="164"/>
        <end position="185"/>
    </location>
</feature>
<dbReference type="EMBL" id="JAINWA010000001">
    <property type="protein sequence ID" value="MCD1653116.1"/>
    <property type="molecule type" value="Genomic_DNA"/>
</dbReference>